<evidence type="ECO:0000313" key="12">
    <source>
        <dbReference type="EMBL" id="TVY27507.1"/>
    </source>
</evidence>
<reference evidence="12 13" key="1">
    <citation type="submission" date="2018-05" db="EMBL/GenBank/DDBJ databases">
        <title>Genome sequencing and assembly of the regulated plant pathogen Lachnellula willkommii and related sister species for the development of diagnostic species identification markers.</title>
        <authorList>
            <person name="Giroux E."/>
            <person name="Bilodeau G."/>
        </authorList>
    </citation>
    <scope>NUCLEOTIDE SEQUENCE [LARGE SCALE GENOMIC DNA]</scope>
    <source>
        <strain evidence="12 13">CBS 185.66</strain>
    </source>
</reference>
<dbReference type="GO" id="GO:0016192">
    <property type="term" value="P:vesicle-mediated transport"/>
    <property type="evidence" value="ECO:0007669"/>
    <property type="project" value="InterPro"/>
</dbReference>
<comment type="subcellular location">
    <subcellularLocation>
        <location evidence="7">Endomembrane system</location>
        <topology evidence="7">Single-pass type IV membrane protein</topology>
    </subcellularLocation>
</comment>
<dbReference type="Gene3D" id="1.20.5.110">
    <property type="match status" value="1"/>
</dbReference>
<evidence type="ECO:0000256" key="6">
    <source>
        <dbReference type="ARBA" id="ARBA00023136"/>
    </source>
</evidence>
<keyword evidence="4" id="KW-0653">Protein transport</keyword>
<dbReference type="PROSITE" id="PS00417">
    <property type="entry name" value="SYNAPTOBREVIN"/>
    <property type="match status" value="1"/>
</dbReference>
<keyword evidence="8" id="KW-0175">Coiled coil</keyword>
<evidence type="ECO:0000256" key="5">
    <source>
        <dbReference type="ARBA" id="ARBA00022989"/>
    </source>
</evidence>
<feature type="transmembrane region" description="Helical" evidence="10">
    <location>
        <begin position="99"/>
        <end position="120"/>
    </location>
</feature>
<dbReference type="GO" id="GO:0005737">
    <property type="term" value="C:cytoplasm"/>
    <property type="evidence" value="ECO:0007669"/>
    <property type="project" value="UniProtKB-ARBA"/>
</dbReference>
<dbReference type="InterPro" id="IPR001388">
    <property type="entry name" value="Synaptobrevin-like"/>
</dbReference>
<evidence type="ECO:0000256" key="4">
    <source>
        <dbReference type="ARBA" id="ARBA00022927"/>
    </source>
</evidence>
<dbReference type="GO" id="GO:0015031">
    <property type="term" value="P:protein transport"/>
    <property type="evidence" value="ECO:0007669"/>
    <property type="project" value="UniProtKB-KW"/>
</dbReference>
<keyword evidence="3 10" id="KW-0812">Transmembrane</keyword>
<evidence type="ECO:0000259" key="11">
    <source>
        <dbReference type="PROSITE" id="PS50892"/>
    </source>
</evidence>
<comment type="similarity">
    <text evidence="1">Belongs to the synaptobrevin family.</text>
</comment>
<evidence type="ECO:0000256" key="7">
    <source>
        <dbReference type="ARBA" id="ARBA00046280"/>
    </source>
</evidence>
<keyword evidence="13" id="KW-1185">Reference proteome</keyword>
<evidence type="ECO:0000256" key="9">
    <source>
        <dbReference type="SAM" id="MobiDB-lite"/>
    </source>
</evidence>
<keyword evidence="2" id="KW-0813">Transport</keyword>
<gene>
    <name evidence="12" type="primary">syb1</name>
    <name evidence="12" type="ORF">LHYA1_G003613</name>
</gene>
<dbReference type="GeneID" id="41983811"/>
<feature type="region of interest" description="Disordered" evidence="9">
    <location>
        <begin position="1"/>
        <end position="38"/>
    </location>
</feature>
<dbReference type="InterPro" id="IPR042855">
    <property type="entry name" value="V_SNARE_CC"/>
</dbReference>
<feature type="domain" description="V-SNARE coiled-coil homology" evidence="11">
    <location>
        <begin position="35"/>
        <end position="95"/>
    </location>
</feature>
<dbReference type="PANTHER" id="PTHR45701">
    <property type="entry name" value="SYNAPTOBREVIN FAMILY MEMBER"/>
    <property type="match status" value="1"/>
</dbReference>
<feature type="compositionally biased region" description="Low complexity" evidence="9">
    <location>
        <begin position="14"/>
        <end position="33"/>
    </location>
</feature>
<dbReference type="EMBL" id="QGMH01000047">
    <property type="protein sequence ID" value="TVY27507.1"/>
    <property type="molecule type" value="Genomic_DNA"/>
</dbReference>
<evidence type="ECO:0000256" key="1">
    <source>
        <dbReference type="ARBA" id="ARBA00008025"/>
    </source>
</evidence>
<protein>
    <submittedName>
        <fullName evidence="12">Synaptobrevin-like protein</fullName>
    </submittedName>
</protein>
<dbReference type="PRINTS" id="PR00219">
    <property type="entry name" value="SYNAPTOBREVN"/>
</dbReference>
<dbReference type="Pfam" id="PF00957">
    <property type="entry name" value="Synaptobrevin"/>
    <property type="match status" value="1"/>
</dbReference>
<evidence type="ECO:0000256" key="8">
    <source>
        <dbReference type="PROSITE-ProRule" id="PRU00290"/>
    </source>
</evidence>
<evidence type="ECO:0000256" key="10">
    <source>
        <dbReference type="SAM" id="Phobius"/>
    </source>
</evidence>
<dbReference type="GO" id="GO:0016020">
    <property type="term" value="C:membrane"/>
    <property type="evidence" value="ECO:0007669"/>
    <property type="project" value="InterPro"/>
</dbReference>
<dbReference type="SUPFAM" id="SSF58038">
    <property type="entry name" value="SNARE fusion complex"/>
    <property type="match status" value="1"/>
</dbReference>
<keyword evidence="6 10" id="KW-0472">Membrane</keyword>
<evidence type="ECO:0000256" key="3">
    <source>
        <dbReference type="ARBA" id="ARBA00022692"/>
    </source>
</evidence>
<evidence type="ECO:0000313" key="13">
    <source>
        <dbReference type="Proteomes" id="UP000431533"/>
    </source>
</evidence>
<dbReference type="Proteomes" id="UP000431533">
    <property type="component" value="Unassembled WGS sequence"/>
</dbReference>
<evidence type="ECO:0000256" key="2">
    <source>
        <dbReference type="ARBA" id="ARBA00022448"/>
    </source>
</evidence>
<dbReference type="PROSITE" id="PS50892">
    <property type="entry name" value="V_SNARE"/>
    <property type="match status" value="1"/>
</dbReference>
<dbReference type="InterPro" id="IPR016444">
    <property type="entry name" value="Synaptobrevin/VAMP"/>
</dbReference>
<dbReference type="FunFam" id="1.20.5.110:FF:000004">
    <property type="entry name" value="Vesicle-associated membrane protein 7"/>
    <property type="match status" value="1"/>
</dbReference>
<dbReference type="CDD" id="cd15874">
    <property type="entry name" value="R-SNARE_Snc1"/>
    <property type="match status" value="1"/>
</dbReference>
<dbReference type="OrthoDB" id="190375at2759"/>
<name>A0A8H8TZ89_9HELO</name>
<sequence length="124" mass="13502">MADSREPQYDPYIPSGGQPAAGGATAASSQPGTQRTAALQAQIDDTVGVMRENINKVSQRGERLDSLQDKTDNLAVSAQGFRRGANRVRKQMWWKDIKMRMCLIAGIIILLIVIIVPAVVATKH</sequence>
<comment type="caution">
    <text evidence="12">The sequence shown here is derived from an EMBL/GenBank/DDBJ whole genome shotgun (WGS) entry which is preliminary data.</text>
</comment>
<dbReference type="RefSeq" id="XP_031006295.1">
    <property type="nucleotide sequence ID" value="XM_031148582.1"/>
</dbReference>
<proteinExistence type="inferred from homology"/>
<dbReference type="GO" id="GO:0012505">
    <property type="term" value="C:endomembrane system"/>
    <property type="evidence" value="ECO:0007669"/>
    <property type="project" value="UniProtKB-SubCell"/>
</dbReference>
<dbReference type="PIRSF" id="PIRSF005409">
    <property type="entry name" value="Synaptobrevin_euk"/>
    <property type="match status" value="1"/>
</dbReference>
<dbReference type="AlphaFoldDB" id="A0A8H8TZ89"/>
<keyword evidence="5 10" id="KW-1133">Transmembrane helix</keyword>
<organism evidence="12 13">
    <name type="scientific">Lachnellula hyalina</name>
    <dbReference type="NCBI Taxonomy" id="1316788"/>
    <lineage>
        <taxon>Eukaryota</taxon>
        <taxon>Fungi</taxon>
        <taxon>Dikarya</taxon>
        <taxon>Ascomycota</taxon>
        <taxon>Pezizomycotina</taxon>
        <taxon>Leotiomycetes</taxon>
        <taxon>Helotiales</taxon>
        <taxon>Lachnaceae</taxon>
        <taxon>Lachnellula</taxon>
    </lineage>
</organism>
<accession>A0A8H8TZ89</accession>